<feature type="compositionally biased region" description="Basic and acidic residues" evidence="13">
    <location>
        <begin position="756"/>
        <end position="766"/>
    </location>
</feature>
<keyword evidence="9 14" id="KW-1133">Transmembrane helix</keyword>
<keyword evidence="5" id="KW-0732">Signal</keyword>
<evidence type="ECO:0000256" key="13">
    <source>
        <dbReference type="SAM" id="MobiDB-lite"/>
    </source>
</evidence>
<evidence type="ECO:0000256" key="4">
    <source>
        <dbReference type="ARBA" id="ARBA00022692"/>
    </source>
</evidence>
<evidence type="ECO:0000256" key="10">
    <source>
        <dbReference type="ARBA" id="ARBA00023136"/>
    </source>
</evidence>
<keyword evidence="4 14" id="KW-0812">Transmembrane</keyword>
<feature type="compositionally biased region" description="Acidic residues" evidence="13">
    <location>
        <begin position="721"/>
        <end position="733"/>
    </location>
</feature>
<comment type="subcellular location">
    <subcellularLocation>
        <location evidence="1">Endoplasmic reticulum membrane</location>
        <topology evidence="1">Multi-pass membrane protein</topology>
    </subcellularLocation>
</comment>
<dbReference type="PANTHER" id="PTHR48041:SF2">
    <property type="entry name" value="ATP-DEPENDENT PERMEASE-RELATED"/>
    <property type="match status" value="1"/>
</dbReference>
<evidence type="ECO:0000256" key="2">
    <source>
        <dbReference type="ARBA" id="ARBA00005814"/>
    </source>
</evidence>
<dbReference type="PROSITE" id="PS50893">
    <property type="entry name" value="ABC_TRANSPORTER_2"/>
    <property type="match status" value="1"/>
</dbReference>
<keyword evidence="3" id="KW-0813">Transport</keyword>
<dbReference type="InterPro" id="IPR003593">
    <property type="entry name" value="AAA+_ATPase"/>
</dbReference>
<evidence type="ECO:0000256" key="5">
    <source>
        <dbReference type="ARBA" id="ARBA00022729"/>
    </source>
</evidence>
<keyword evidence="10 14" id="KW-0472">Membrane</keyword>
<feature type="transmembrane region" description="Helical" evidence="14">
    <location>
        <begin position="1080"/>
        <end position="1102"/>
    </location>
</feature>
<dbReference type="OrthoDB" id="66620at2759"/>
<evidence type="ECO:0000256" key="9">
    <source>
        <dbReference type="ARBA" id="ARBA00022989"/>
    </source>
</evidence>
<keyword evidence="12" id="KW-0245">EGF-like domain</keyword>
<dbReference type="InterPro" id="IPR043926">
    <property type="entry name" value="ABCG_dom"/>
</dbReference>
<feature type="disulfide bond" evidence="12">
    <location>
        <begin position="136"/>
        <end position="145"/>
    </location>
</feature>
<feature type="transmembrane region" description="Helical" evidence="14">
    <location>
        <begin position="932"/>
        <end position="955"/>
    </location>
</feature>
<proteinExistence type="inferred from homology"/>
<feature type="compositionally biased region" description="Low complexity" evidence="13">
    <location>
        <begin position="710"/>
        <end position="720"/>
    </location>
</feature>
<dbReference type="InterPro" id="IPR003439">
    <property type="entry name" value="ABC_transporter-like_ATP-bd"/>
</dbReference>
<keyword evidence="6" id="KW-0547">Nucleotide-binding</keyword>
<dbReference type="Pfam" id="PF01061">
    <property type="entry name" value="ABC2_membrane"/>
    <property type="match status" value="1"/>
</dbReference>
<evidence type="ECO:0000259" key="15">
    <source>
        <dbReference type="PROSITE" id="PS50026"/>
    </source>
</evidence>
<organism evidence="17 18">
    <name type="scientific">Diversispora epigaea</name>
    <dbReference type="NCBI Taxonomy" id="1348612"/>
    <lineage>
        <taxon>Eukaryota</taxon>
        <taxon>Fungi</taxon>
        <taxon>Fungi incertae sedis</taxon>
        <taxon>Mucoromycota</taxon>
        <taxon>Glomeromycotina</taxon>
        <taxon>Glomeromycetes</taxon>
        <taxon>Diversisporales</taxon>
        <taxon>Diversisporaceae</taxon>
        <taxon>Diversispora</taxon>
    </lineage>
</organism>
<evidence type="ECO:0000256" key="12">
    <source>
        <dbReference type="PROSITE-ProRule" id="PRU00076"/>
    </source>
</evidence>
<dbReference type="Pfam" id="PF00005">
    <property type="entry name" value="ABC_tran"/>
    <property type="match status" value="1"/>
</dbReference>
<protein>
    <recommendedName>
        <fullName evidence="19">ABC transporter domain-containing protein</fullName>
    </recommendedName>
</protein>
<keyword evidence="12" id="KW-1015">Disulfide bond</keyword>
<reference evidence="17 18" key="1">
    <citation type="submission" date="2018-08" db="EMBL/GenBank/DDBJ databases">
        <title>Genome and evolution of the arbuscular mycorrhizal fungus Diversispora epigaea (formerly Glomus versiforme) and its bacterial endosymbionts.</title>
        <authorList>
            <person name="Sun X."/>
            <person name="Fei Z."/>
            <person name="Harrison M."/>
        </authorList>
    </citation>
    <scope>NUCLEOTIDE SEQUENCE [LARGE SCALE GENOMIC DNA]</scope>
    <source>
        <strain evidence="17 18">IT104</strain>
    </source>
</reference>
<dbReference type="PROSITE" id="PS50026">
    <property type="entry name" value="EGF_3"/>
    <property type="match status" value="1"/>
</dbReference>
<feature type="transmembrane region" description="Helical" evidence="14">
    <location>
        <begin position="1137"/>
        <end position="1156"/>
    </location>
</feature>
<keyword evidence="8" id="KW-0067">ATP-binding</keyword>
<feature type="transmembrane region" description="Helical" evidence="14">
    <location>
        <begin position="996"/>
        <end position="1014"/>
    </location>
</feature>
<sequence>MLKKLYLILFTSIWITTFMIPTTIVAKSLSSSDNKRFIKSTFSPKKAPYYYNSRSSINSQNIFGDPEASPPPECPPCFNCLLPAFSCLNFANCSAFDAKCQCPPGFGGDDCSLPVCNSLAEGSNRHIRPVNQTCECSEGWEGINCNVCKTDSACDPIVATGMNGTCYKGGLTVRENFQMCDVTNRKILDMLPDQPPQVTFSCNRPKETCNFQFWINQTESFYCHLSDCSFDKEITNDLNITKYTCENIKCKCMEGEMLCGKGGSIDLSEWLVEEIKGPGKFTCYNPDDCRFSEPAMNDLIMAIFGDENIFLNCYNGECLHYTEVPGFERPPKPDNTNMIIVSILAVLTFVSGIFAATFYLSHNWKTTSSFGQIQLTDNNESAKLMTDHIPASLLFQDVSYLVGERKQVLNSIHGVVKPGELMAIMGGSGAGKTTFLDILARKNKAGIIDGEIYVNGRVVGDDEFKRVVGYVDQEDHLLSTLTVYETILYSALLRLPREMSFVAKRLRVIDTMRELGILGIKDSRIGDAGARSISGGEKRRVSIACELVTSPSILFLDEPTSGLDAYNACNVIECLVTLAKNYNRTVICTIHQPRSNIFALFDQLVLLANGYMVYSGPANKCQSHFEKIGHSCPPGFNIADFLVDLTMYAAKPHKLTQGSTIGNHSEEEEVEDNNSFLIRTESRPLLNRTSIHDLQDIRLYSPQSVNPLLNNNNNNNNTNNNDDDNNNNNDDDSNNNNNNNDNNGNDDNLSSSIELNNREPNNREVDIDMSNDGFNDDISEHLRNLVNSYRRSLIALEIKDEIDRAVNSDQLPVLTTATPESIISTHQRASWLTQFRILSDRTFKNLYRNPMLMLTHYCISVYLALLCGALFYKVTNDIAGFQNRMGVLFFMCALFGFGCLSSLHVFASERIIFVKERANGYYSPITYFSSKVLFDIIPLRVVPPILMGVIIYHMVGLVNGVPEFFKFLLVLILFNLTAASICLCIGILFKEVGVASLLSSLIMLFSMLFGGLLLNKDSIPDYLAWLKDLSFFNYAFEAMIVNEVVYLQLTEEKYGLKIDVPGATILSTFGFDASAYWSDVFKLTMMFSIFIILSFASLQLLVKERQKYGLKIDVPGATILSTFGFDASAYWSDVFKLTMMFSIFIILSFASLQLLVKERR</sequence>
<dbReference type="CDD" id="cd03213">
    <property type="entry name" value="ABCG_EPDR"/>
    <property type="match status" value="1"/>
</dbReference>
<dbReference type="PROSITE" id="PS00022">
    <property type="entry name" value="EGF_1"/>
    <property type="match status" value="1"/>
</dbReference>
<dbReference type="GO" id="GO:0005524">
    <property type="term" value="F:ATP binding"/>
    <property type="evidence" value="ECO:0007669"/>
    <property type="project" value="UniProtKB-KW"/>
</dbReference>
<feature type="transmembrane region" description="Helical" evidence="14">
    <location>
        <begin position="884"/>
        <end position="907"/>
    </location>
</feature>
<feature type="region of interest" description="Disordered" evidence="13">
    <location>
        <begin position="704"/>
        <end position="771"/>
    </location>
</feature>
<evidence type="ECO:0000313" key="17">
    <source>
        <dbReference type="EMBL" id="RHZ67792.1"/>
    </source>
</evidence>
<feature type="domain" description="EGF-like" evidence="15">
    <location>
        <begin position="107"/>
        <end position="146"/>
    </location>
</feature>
<feature type="domain" description="ABC transporter" evidence="16">
    <location>
        <begin position="393"/>
        <end position="634"/>
    </location>
</feature>
<dbReference type="SMART" id="SM00382">
    <property type="entry name" value="AAA"/>
    <property type="match status" value="1"/>
</dbReference>
<dbReference type="STRING" id="1348612.A0A397HXP7"/>
<feature type="region of interest" description="Disordered" evidence="13">
    <location>
        <begin position="656"/>
        <end position="675"/>
    </location>
</feature>
<gene>
    <name evidence="17" type="ORF">Glove_299g38</name>
</gene>
<evidence type="ECO:0000256" key="8">
    <source>
        <dbReference type="ARBA" id="ARBA00022840"/>
    </source>
</evidence>
<accession>A0A397HXP7</accession>
<dbReference type="PROSITE" id="PS00211">
    <property type="entry name" value="ABC_TRANSPORTER_1"/>
    <property type="match status" value="1"/>
</dbReference>
<dbReference type="EMBL" id="PQFF01000273">
    <property type="protein sequence ID" value="RHZ67792.1"/>
    <property type="molecule type" value="Genomic_DNA"/>
</dbReference>
<evidence type="ECO:0000256" key="14">
    <source>
        <dbReference type="SAM" id="Phobius"/>
    </source>
</evidence>
<dbReference type="FunFam" id="3.40.50.300:FF:000702">
    <property type="entry name" value="ABC transporter (Adp1)"/>
    <property type="match status" value="1"/>
</dbReference>
<comment type="caution">
    <text evidence="17">The sequence shown here is derived from an EMBL/GenBank/DDBJ whole genome shotgun (WGS) entry which is preliminary data.</text>
</comment>
<dbReference type="GO" id="GO:0005789">
    <property type="term" value="C:endoplasmic reticulum membrane"/>
    <property type="evidence" value="ECO:0007669"/>
    <property type="project" value="UniProtKB-SubCell"/>
</dbReference>
<comment type="caution">
    <text evidence="12">Lacks conserved residue(s) required for the propagation of feature annotation.</text>
</comment>
<evidence type="ECO:0000256" key="6">
    <source>
        <dbReference type="ARBA" id="ARBA00022741"/>
    </source>
</evidence>
<feature type="transmembrane region" description="Helical" evidence="14">
    <location>
        <begin position="851"/>
        <end position="872"/>
    </location>
</feature>
<dbReference type="InterPro" id="IPR000742">
    <property type="entry name" value="EGF"/>
</dbReference>
<keyword evidence="18" id="KW-1185">Reference proteome</keyword>
<keyword evidence="7" id="KW-0256">Endoplasmic reticulum</keyword>
<dbReference type="InterPro" id="IPR027417">
    <property type="entry name" value="P-loop_NTPase"/>
</dbReference>
<comment type="similarity">
    <text evidence="2">Belongs to the ABC transporter superfamily. ABCG family. Eye pigment precursor importer (TC 3.A.1.204) subfamily.</text>
</comment>
<dbReference type="InterPro" id="IPR017871">
    <property type="entry name" value="ABC_transporter-like_CS"/>
</dbReference>
<keyword evidence="11" id="KW-0325">Glycoprotein</keyword>
<feature type="transmembrane region" description="Helical" evidence="14">
    <location>
        <begin position="338"/>
        <end position="360"/>
    </location>
</feature>
<dbReference type="AlphaFoldDB" id="A0A397HXP7"/>
<feature type="transmembrane region" description="Helical" evidence="14">
    <location>
        <begin position="967"/>
        <end position="989"/>
    </location>
</feature>
<evidence type="ECO:0000256" key="1">
    <source>
        <dbReference type="ARBA" id="ARBA00004477"/>
    </source>
</evidence>
<dbReference type="GO" id="GO:0140359">
    <property type="term" value="F:ABC-type transporter activity"/>
    <property type="evidence" value="ECO:0007669"/>
    <property type="project" value="InterPro"/>
</dbReference>
<evidence type="ECO:0000259" key="16">
    <source>
        <dbReference type="PROSITE" id="PS50893"/>
    </source>
</evidence>
<dbReference type="SUPFAM" id="SSF52540">
    <property type="entry name" value="P-loop containing nucleoside triphosphate hydrolases"/>
    <property type="match status" value="1"/>
</dbReference>
<dbReference type="Proteomes" id="UP000266861">
    <property type="component" value="Unassembled WGS sequence"/>
</dbReference>
<dbReference type="InterPro" id="IPR013525">
    <property type="entry name" value="ABC2_TM"/>
</dbReference>
<evidence type="ECO:0000256" key="11">
    <source>
        <dbReference type="ARBA" id="ARBA00023180"/>
    </source>
</evidence>
<dbReference type="InterPro" id="IPR050352">
    <property type="entry name" value="ABCG_transporters"/>
</dbReference>
<dbReference type="Gene3D" id="2.10.25.10">
    <property type="entry name" value="Laminin"/>
    <property type="match status" value="1"/>
</dbReference>
<feature type="compositionally biased region" description="Low complexity" evidence="13">
    <location>
        <begin position="734"/>
        <end position="748"/>
    </location>
</feature>
<dbReference type="Gene3D" id="3.40.50.300">
    <property type="entry name" value="P-loop containing nucleotide triphosphate hydrolases"/>
    <property type="match status" value="1"/>
</dbReference>
<evidence type="ECO:0000313" key="18">
    <source>
        <dbReference type="Proteomes" id="UP000266861"/>
    </source>
</evidence>
<name>A0A397HXP7_9GLOM</name>
<evidence type="ECO:0008006" key="19">
    <source>
        <dbReference type="Google" id="ProtNLM"/>
    </source>
</evidence>
<dbReference type="Pfam" id="PF19055">
    <property type="entry name" value="ABC2_membrane_7"/>
    <property type="match status" value="1"/>
</dbReference>
<evidence type="ECO:0000256" key="3">
    <source>
        <dbReference type="ARBA" id="ARBA00022448"/>
    </source>
</evidence>
<evidence type="ECO:0000256" key="7">
    <source>
        <dbReference type="ARBA" id="ARBA00022824"/>
    </source>
</evidence>
<dbReference type="GO" id="GO:0016887">
    <property type="term" value="F:ATP hydrolysis activity"/>
    <property type="evidence" value="ECO:0007669"/>
    <property type="project" value="InterPro"/>
</dbReference>
<dbReference type="PANTHER" id="PTHR48041">
    <property type="entry name" value="ABC TRANSPORTER G FAMILY MEMBER 28"/>
    <property type="match status" value="1"/>
</dbReference>